<protein>
    <recommendedName>
        <fullName evidence="2">histidine kinase</fullName>
        <ecNumber evidence="2">2.7.13.3</ecNumber>
    </recommendedName>
</protein>
<evidence type="ECO:0000256" key="8">
    <source>
        <dbReference type="ARBA" id="ARBA00023012"/>
    </source>
</evidence>
<dbReference type="Proteomes" id="UP000660454">
    <property type="component" value="Unassembled WGS sequence"/>
</dbReference>
<evidence type="ECO:0000256" key="7">
    <source>
        <dbReference type="ARBA" id="ARBA00022840"/>
    </source>
</evidence>
<feature type="transmembrane region" description="Helical" evidence="10">
    <location>
        <begin position="101"/>
        <end position="119"/>
    </location>
</feature>
<feature type="region of interest" description="Disordered" evidence="9">
    <location>
        <begin position="473"/>
        <end position="496"/>
    </location>
</feature>
<gene>
    <name evidence="13" type="ORF">Msi02_30910</name>
</gene>
<feature type="transmembrane region" description="Helical" evidence="10">
    <location>
        <begin position="70"/>
        <end position="89"/>
    </location>
</feature>
<dbReference type="Gene3D" id="1.20.5.1930">
    <property type="match status" value="1"/>
</dbReference>
<name>A0ABQ4GLI8_9ACTN</name>
<feature type="domain" description="Histidine kinase/HSP90-like ATPase" evidence="11">
    <location>
        <begin position="299"/>
        <end position="388"/>
    </location>
</feature>
<evidence type="ECO:0000256" key="3">
    <source>
        <dbReference type="ARBA" id="ARBA00022553"/>
    </source>
</evidence>
<keyword evidence="14" id="KW-1185">Reference proteome</keyword>
<evidence type="ECO:0000256" key="4">
    <source>
        <dbReference type="ARBA" id="ARBA00022679"/>
    </source>
</evidence>
<dbReference type="InterPro" id="IPR003594">
    <property type="entry name" value="HATPase_dom"/>
</dbReference>
<sequence>MVRPSRLLDLGLWLAVCAPPVVLAVDDGDARRVAAAAVAVPLFGAATAVSRRWPLAALAVPVAVSLALDVQMFGPLVWTWAALVVFGYLAGHRMASARPALWFFATVALAGLPLSALVLRDLWGWPTQLITLLLAVVVPWLLGRWRRQHAELVRTGWLLADRLEHEQRAVADRARLRERARIAGDMHDSLGHDLTLLAVRAGALELDPGLDSRQQAAVRELREAAAAATERLREIIGVLRADDDEGAAVPPREESVETIVERARDSGVPIVVEHPDGHMDGRPDGHLGDTDGLPPMTALAVRRVLQEALTNAAKHAPGATVRVRLTSDDGVVTLRVVNDPAPAAAPTGVASGGSGLVGLAERVRLAGGVLRAGPVHGGGFEVAAELPVTGVQAAHEHVRTTTGLDVPVTTAVRELGLARRRVRRRLAQAVGIPVAVLTGIFVLLIPLSFVSSSFSVLDPAAYEGLKAGEPRDDVRSRLPAFTRDGPPDGAPAPPPGQDCVYYTMRSDSARAYRLCFARDRLVSKAVVPTP</sequence>
<comment type="caution">
    <text evidence="13">The sequence shown here is derived from an EMBL/GenBank/DDBJ whole genome shotgun (WGS) entry which is preliminary data.</text>
</comment>
<evidence type="ECO:0000256" key="6">
    <source>
        <dbReference type="ARBA" id="ARBA00022777"/>
    </source>
</evidence>
<proteinExistence type="predicted"/>
<evidence type="ECO:0000259" key="12">
    <source>
        <dbReference type="Pfam" id="PF07730"/>
    </source>
</evidence>
<evidence type="ECO:0000313" key="13">
    <source>
        <dbReference type="EMBL" id="GIH62274.1"/>
    </source>
</evidence>
<keyword evidence="10" id="KW-1133">Transmembrane helix</keyword>
<keyword evidence="3" id="KW-0597">Phosphoprotein</keyword>
<keyword evidence="4" id="KW-0808">Transferase</keyword>
<keyword evidence="6 13" id="KW-0418">Kinase</keyword>
<evidence type="ECO:0000256" key="2">
    <source>
        <dbReference type="ARBA" id="ARBA00012438"/>
    </source>
</evidence>
<dbReference type="EMBL" id="BOOF01000015">
    <property type="protein sequence ID" value="GIH62274.1"/>
    <property type="molecule type" value="Genomic_DNA"/>
</dbReference>
<keyword evidence="10" id="KW-0472">Membrane</keyword>
<dbReference type="CDD" id="cd16917">
    <property type="entry name" value="HATPase_UhpB-NarQ-NarX-like"/>
    <property type="match status" value="1"/>
</dbReference>
<dbReference type="InterPro" id="IPR050482">
    <property type="entry name" value="Sensor_HK_TwoCompSys"/>
</dbReference>
<feature type="transmembrane region" description="Helical" evidence="10">
    <location>
        <begin position="125"/>
        <end position="142"/>
    </location>
</feature>
<evidence type="ECO:0000256" key="10">
    <source>
        <dbReference type="SAM" id="Phobius"/>
    </source>
</evidence>
<dbReference type="PANTHER" id="PTHR24421:SF10">
    <property type="entry name" value="NITRATE_NITRITE SENSOR PROTEIN NARQ"/>
    <property type="match status" value="1"/>
</dbReference>
<reference evidence="13 14" key="1">
    <citation type="submission" date="2021-01" db="EMBL/GenBank/DDBJ databases">
        <title>Whole genome shotgun sequence of Microbispora siamensis NBRC 104113.</title>
        <authorList>
            <person name="Komaki H."/>
            <person name="Tamura T."/>
        </authorList>
    </citation>
    <scope>NUCLEOTIDE SEQUENCE [LARGE SCALE GENOMIC DNA]</scope>
    <source>
        <strain evidence="13 14">NBRC 104113</strain>
    </source>
</reference>
<dbReference type="GO" id="GO:0016301">
    <property type="term" value="F:kinase activity"/>
    <property type="evidence" value="ECO:0007669"/>
    <property type="project" value="UniProtKB-KW"/>
</dbReference>
<comment type="catalytic activity">
    <reaction evidence="1">
        <text>ATP + protein L-histidine = ADP + protein N-phospho-L-histidine.</text>
        <dbReference type="EC" id="2.7.13.3"/>
    </reaction>
</comment>
<dbReference type="EC" id="2.7.13.3" evidence="2"/>
<evidence type="ECO:0000256" key="1">
    <source>
        <dbReference type="ARBA" id="ARBA00000085"/>
    </source>
</evidence>
<keyword evidence="7" id="KW-0067">ATP-binding</keyword>
<evidence type="ECO:0000256" key="9">
    <source>
        <dbReference type="SAM" id="MobiDB-lite"/>
    </source>
</evidence>
<dbReference type="PANTHER" id="PTHR24421">
    <property type="entry name" value="NITRATE/NITRITE SENSOR PROTEIN NARX-RELATED"/>
    <property type="match status" value="1"/>
</dbReference>
<accession>A0ABQ4GLI8</accession>
<keyword evidence="5" id="KW-0547">Nucleotide-binding</keyword>
<evidence type="ECO:0000313" key="14">
    <source>
        <dbReference type="Proteomes" id="UP000660454"/>
    </source>
</evidence>
<dbReference type="Gene3D" id="3.30.565.10">
    <property type="entry name" value="Histidine kinase-like ATPase, C-terminal domain"/>
    <property type="match status" value="1"/>
</dbReference>
<feature type="domain" description="Signal transduction histidine kinase subgroup 3 dimerisation and phosphoacceptor" evidence="12">
    <location>
        <begin position="178"/>
        <end position="243"/>
    </location>
</feature>
<keyword evidence="10" id="KW-0812">Transmembrane</keyword>
<dbReference type="SUPFAM" id="SSF55874">
    <property type="entry name" value="ATPase domain of HSP90 chaperone/DNA topoisomerase II/histidine kinase"/>
    <property type="match status" value="1"/>
</dbReference>
<dbReference type="Pfam" id="PF07730">
    <property type="entry name" value="HisKA_3"/>
    <property type="match status" value="1"/>
</dbReference>
<keyword evidence="8" id="KW-0902">Two-component regulatory system</keyword>
<feature type="transmembrane region" description="Helical" evidence="10">
    <location>
        <begin position="429"/>
        <end position="449"/>
    </location>
</feature>
<evidence type="ECO:0000259" key="11">
    <source>
        <dbReference type="Pfam" id="PF02518"/>
    </source>
</evidence>
<organism evidence="13 14">
    <name type="scientific">Microbispora siamensis</name>
    <dbReference type="NCBI Taxonomy" id="564413"/>
    <lineage>
        <taxon>Bacteria</taxon>
        <taxon>Bacillati</taxon>
        <taxon>Actinomycetota</taxon>
        <taxon>Actinomycetes</taxon>
        <taxon>Streptosporangiales</taxon>
        <taxon>Streptosporangiaceae</taxon>
        <taxon>Microbispora</taxon>
    </lineage>
</organism>
<dbReference type="InterPro" id="IPR011712">
    <property type="entry name" value="Sig_transdc_His_kin_sub3_dim/P"/>
</dbReference>
<evidence type="ECO:0000256" key="5">
    <source>
        <dbReference type="ARBA" id="ARBA00022741"/>
    </source>
</evidence>
<dbReference type="InterPro" id="IPR036890">
    <property type="entry name" value="HATPase_C_sf"/>
</dbReference>
<dbReference type="Pfam" id="PF02518">
    <property type="entry name" value="HATPase_c"/>
    <property type="match status" value="1"/>
</dbReference>